<feature type="region of interest" description="Disordered" evidence="5">
    <location>
        <begin position="1"/>
        <end position="20"/>
    </location>
</feature>
<keyword evidence="3 6" id="KW-1133">Transmembrane helix</keyword>
<proteinExistence type="predicted"/>
<protein>
    <recommendedName>
        <fullName evidence="7">Major facilitator superfamily (MFS) profile domain-containing protein</fullName>
    </recommendedName>
</protein>
<dbReference type="PROSITE" id="PS50850">
    <property type="entry name" value="MFS"/>
    <property type="match status" value="1"/>
</dbReference>
<comment type="caution">
    <text evidence="8">The sequence shown here is derived from an EMBL/GenBank/DDBJ whole genome shotgun (WGS) entry which is preliminary data.</text>
</comment>
<dbReference type="InterPro" id="IPR011701">
    <property type="entry name" value="MFS"/>
</dbReference>
<dbReference type="Gene3D" id="1.20.1250.20">
    <property type="entry name" value="MFS general substrate transporter like domains"/>
    <property type="match status" value="1"/>
</dbReference>
<dbReference type="GO" id="GO:0022857">
    <property type="term" value="F:transmembrane transporter activity"/>
    <property type="evidence" value="ECO:0007669"/>
    <property type="project" value="InterPro"/>
</dbReference>
<evidence type="ECO:0000256" key="6">
    <source>
        <dbReference type="SAM" id="Phobius"/>
    </source>
</evidence>
<reference evidence="8 9" key="1">
    <citation type="submission" date="2020-03" db="EMBL/GenBank/DDBJ databases">
        <title>Draft Genome Sequence of Cudoniella acicularis.</title>
        <authorList>
            <person name="Buettner E."/>
            <person name="Kellner H."/>
        </authorList>
    </citation>
    <scope>NUCLEOTIDE SEQUENCE [LARGE SCALE GENOMIC DNA]</scope>
    <source>
        <strain evidence="8 9">DSM 108380</strain>
    </source>
</reference>
<dbReference type="InterPro" id="IPR020846">
    <property type="entry name" value="MFS_dom"/>
</dbReference>
<dbReference type="InterPro" id="IPR036259">
    <property type="entry name" value="MFS_trans_sf"/>
</dbReference>
<dbReference type="GO" id="GO:0016020">
    <property type="term" value="C:membrane"/>
    <property type="evidence" value="ECO:0007669"/>
    <property type="project" value="UniProtKB-SubCell"/>
</dbReference>
<evidence type="ECO:0000313" key="9">
    <source>
        <dbReference type="Proteomes" id="UP000566819"/>
    </source>
</evidence>
<gene>
    <name evidence="8" type="ORF">G7Y89_g1021</name>
</gene>
<sequence>MRLSDPSMEEGEPLISSDEPPPFLAVHSSSCIPQTYSSRIIIVILFIVIFITTFGAVLTAIPSIRLYEDIVCHHYFNSLEGDGHIGFDGDIDEELCKGDEIQKQMNVLFGVLYFLGPIPGLLTTIPYGLLADRVGRKVVFIISVLGLVLAGWYNIMILSFWKTLPLQLIWLSPLILFIGGGEAVTSMVLYAVGSDITTEATRANVFLIGACGGLAAELFAPSVASALMIRSPWISLILGQCLIVLGASLIVFIPETLHLRISPATGMLVKAPASRDDLSSSKKIDKSTFYTTVKSQISDKLSQVKSATSVLHSLPILLLLFTFLSMPFAKQSIDLSLRYISKRFSWKLREAGFLLSLRAFINIILLFAILPIFSKILMERLGFSSRGKDLFLSRLSILVLVIGAIMIAASPTIGLTIVGLIVWTLGTGFSSLTRSLVTTLVDKEHIGRLYSMIAIIETLGALIAGPTVNGLYSLGISKGGSWIGLPYFCLAIICSLAAVALWTFGFVAKEKHRVGQQGPMPYGDEYEEAQIGDFALVGPDHTDGGIISDV</sequence>
<dbReference type="Proteomes" id="UP000566819">
    <property type="component" value="Unassembled WGS sequence"/>
</dbReference>
<evidence type="ECO:0000313" key="8">
    <source>
        <dbReference type="EMBL" id="KAF4637074.1"/>
    </source>
</evidence>
<feature type="transmembrane region" description="Helical" evidence="6">
    <location>
        <begin position="205"/>
        <end position="227"/>
    </location>
</feature>
<evidence type="ECO:0000256" key="3">
    <source>
        <dbReference type="ARBA" id="ARBA00022989"/>
    </source>
</evidence>
<feature type="transmembrane region" description="Helical" evidence="6">
    <location>
        <begin position="138"/>
        <end position="161"/>
    </location>
</feature>
<feature type="transmembrane region" description="Helical" evidence="6">
    <location>
        <begin position="351"/>
        <end position="370"/>
    </location>
</feature>
<dbReference type="PANTHER" id="PTHR23507">
    <property type="entry name" value="ZGC:174356"/>
    <property type="match status" value="1"/>
</dbReference>
<feature type="transmembrane region" description="Helical" evidence="6">
    <location>
        <begin position="449"/>
        <end position="472"/>
    </location>
</feature>
<evidence type="ECO:0000256" key="4">
    <source>
        <dbReference type="ARBA" id="ARBA00023136"/>
    </source>
</evidence>
<feature type="transmembrane region" description="Helical" evidence="6">
    <location>
        <begin position="40"/>
        <end position="61"/>
    </location>
</feature>
<evidence type="ECO:0000259" key="7">
    <source>
        <dbReference type="PROSITE" id="PS50850"/>
    </source>
</evidence>
<dbReference type="PANTHER" id="PTHR23507:SF1">
    <property type="entry name" value="FI18259P1-RELATED"/>
    <property type="match status" value="1"/>
</dbReference>
<evidence type="ECO:0000256" key="2">
    <source>
        <dbReference type="ARBA" id="ARBA00022692"/>
    </source>
</evidence>
<feature type="transmembrane region" description="Helical" evidence="6">
    <location>
        <begin position="107"/>
        <end position="131"/>
    </location>
</feature>
<feature type="transmembrane region" description="Helical" evidence="6">
    <location>
        <begin position="167"/>
        <end position="193"/>
    </location>
</feature>
<name>A0A8H4RY32_9HELO</name>
<dbReference type="SUPFAM" id="SSF103473">
    <property type="entry name" value="MFS general substrate transporter"/>
    <property type="match status" value="1"/>
</dbReference>
<organism evidence="8 9">
    <name type="scientific">Cudoniella acicularis</name>
    <dbReference type="NCBI Taxonomy" id="354080"/>
    <lineage>
        <taxon>Eukaryota</taxon>
        <taxon>Fungi</taxon>
        <taxon>Dikarya</taxon>
        <taxon>Ascomycota</taxon>
        <taxon>Pezizomycotina</taxon>
        <taxon>Leotiomycetes</taxon>
        <taxon>Helotiales</taxon>
        <taxon>Tricladiaceae</taxon>
        <taxon>Cudoniella</taxon>
    </lineage>
</organism>
<comment type="subcellular location">
    <subcellularLocation>
        <location evidence="1">Membrane</location>
        <topology evidence="1">Multi-pass membrane protein</topology>
    </subcellularLocation>
</comment>
<feature type="transmembrane region" description="Helical" evidence="6">
    <location>
        <begin position="484"/>
        <end position="507"/>
    </location>
</feature>
<feature type="transmembrane region" description="Helical" evidence="6">
    <location>
        <begin position="391"/>
        <end position="409"/>
    </location>
</feature>
<feature type="domain" description="Major facilitator superfamily (MFS) profile" evidence="7">
    <location>
        <begin position="41"/>
        <end position="512"/>
    </location>
</feature>
<keyword evidence="9" id="KW-1185">Reference proteome</keyword>
<keyword evidence="4 6" id="KW-0472">Membrane</keyword>
<dbReference type="AlphaFoldDB" id="A0A8H4RY32"/>
<evidence type="ECO:0000256" key="5">
    <source>
        <dbReference type="SAM" id="MobiDB-lite"/>
    </source>
</evidence>
<evidence type="ECO:0000256" key="1">
    <source>
        <dbReference type="ARBA" id="ARBA00004141"/>
    </source>
</evidence>
<accession>A0A8H4RY32</accession>
<dbReference type="Pfam" id="PF07690">
    <property type="entry name" value="MFS_1"/>
    <property type="match status" value="1"/>
</dbReference>
<feature type="transmembrane region" description="Helical" evidence="6">
    <location>
        <begin position="310"/>
        <end position="329"/>
    </location>
</feature>
<feature type="transmembrane region" description="Helical" evidence="6">
    <location>
        <begin position="415"/>
        <end position="437"/>
    </location>
</feature>
<dbReference type="OrthoDB" id="3026777at2759"/>
<dbReference type="EMBL" id="JAAMPI010000037">
    <property type="protein sequence ID" value="KAF4637074.1"/>
    <property type="molecule type" value="Genomic_DNA"/>
</dbReference>
<feature type="transmembrane region" description="Helical" evidence="6">
    <location>
        <begin position="233"/>
        <end position="253"/>
    </location>
</feature>
<keyword evidence="2 6" id="KW-0812">Transmembrane</keyword>